<dbReference type="AlphaFoldDB" id="A0A6N7PP98"/>
<dbReference type="OrthoDB" id="5526768at2"/>
<evidence type="ECO:0000256" key="1">
    <source>
        <dbReference type="SAM" id="MobiDB-lite"/>
    </source>
</evidence>
<dbReference type="Proteomes" id="UP000440224">
    <property type="component" value="Unassembled WGS sequence"/>
</dbReference>
<name>A0A6N7PP98_9BACT</name>
<gene>
    <name evidence="2" type="ORF">GF068_19020</name>
</gene>
<keyword evidence="3" id="KW-1185">Reference proteome</keyword>
<comment type="caution">
    <text evidence="2">The sequence shown here is derived from an EMBL/GenBank/DDBJ whole genome shotgun (WGS) entry which is preliminary data.</text>
</comment>
<protein>
    <recommendedName>
        <fullName evidence="4">Tetratricopeptide repeat protein</fullName>
    </recommendedName>
</protein>
<feature type="region of interest" description="Disordered" evidence="1">
    <location>
        <begin position="136"/>
        <end position="186"/>
    </location>
</feature>
<organism evidence="2 3">
    <name type="scientific">Polyangium spumosum</name>
    <dbReference type="NCBI Taxonomy" id="889282"/>
    <lineage>
        <taxon>Bacteria</taxon>
        <taxon>Pseudomonadati</taxon>
        <taxon>Myxococcota</taxon>
        <taxon>Polyangia</taxon>
        <taxon>Polyangiales</taxon>
        <taxon>Polyangiaceae</taxon>
        <taxon>Polyangium</taxon>
    </lineage>
</organism>
<reference evidence="2 3" key="1">
    <citation type="submission" date="2019-10" db="EMBL/GenBank/DDBJ databases">
        <title>A soil myxobacterium in the family Polyangiaceae.</title>
        <authorList>
            <person name="Li Y."/>
            <person name="Wang J."/>
        </authorList>
    </citation>
    <scope>NUCLEOTIDE SEQUENCE [LARGE SCALE GENOMIC DNA]</scope>
    <source>
        <strain evidence="2 3">DSM 14734</strain>
    </source>
</reference>
<proteinExistence type="predicted"/>
<dbReference type="RefSeq" id="WP_153820827.1">
    <property type="nucleotide sequence ID" value="NZ_WJIE01000005.1"/>
</dbReference>
<evidence type="ECO:0000313" key="3">
    <source>
        <dbReference type="Proteomes" id="UP000440224"/>
    </source>
</evidence>
<evidence type="ECO:0000313" key="2">
    <source>
        <dbReference type="EMBL" id="MRG93992.1"/>
    </source>
</evidence>
<evidence type="ECO:0008006" key="4">
    <source>
        <dbReference type="Google" id="ProtNLM"/>
    </source>
</evidence>
<dbReference type="EMBL" id="WJIE01000005">
    <property type="protein sequence ID" value="MRG93992.1"/>
    <property type="molecule type" value="Genomic_DNA"/>
</dbReference>
<sequence length="277" mass="27993">MNELGPEARAILDAGRDGDDPSPADRARLRRALSAALVASGATITLGERAAEATTSLGEAASTTTKLASAAKAGAAVTLGGVAWKGMLALIVVGAASAGALLRPVATHVETPPAAPRIEAPAAPGKTIPAEAPALAEEPEVAPTSEPPPEPAPAPRPAPTLNAQATRPAPTVTTQATNEAPPEPAPADTLLAETRRLREAHGAMQNGDPAQALRLLDEAKAGAEGQSLREERAAARVLALCKLGRTAEARAEATKFLAESPASPLADRVRRACPPSP</sequence>
<accession>A0A6N7PP98</accession>
<feature type="compositionally biased region" description="Pro residues" evidence="1">
    <location>
        <begin position="145"/>
        <end position="158"/>
    </location>
</feature>